<evidence type="ECO:0000313" key="3">
    <source>
        <dbReference type="Proteomes" id="UP000240653"/>
    </source>
</evidence>
<dbReference type="AlphaFoldDB" id="A0A2P7S7Z3"/>
<sequence length="370" mass="41362">MLGFLRRTRPDARLFCVCDQPEVVSRSLNIDAVPIRPLGPPSRSKLRRILSKLGDFGCAWRHIRKADLMIIPGTGILDDFGERPQAMPLKILTWCLAARLVGTKIAFVCIGAGPIRHRLNRWLMLGAAGLAHYRSYRDEMSRNFMESVGFDTTNDQVYPDIVFKLPVPAVSSPASTPNPGRLTVGVGVMSYRGWYGYAEGAEQIFSRYIDKLSEFVIYLLDGGYGVRLLTGELGDSTALDALLAGVRAARPQAAENIIAEPSYSLNDLMEQMSQTDIVVATRFHNIVCALKMGKPTISLGYARKNDVLMAEMGLGDYCQHVEHFSVQTLVEHFNALVENRDTLAQNVRQRVADYDRQLSRQEEFLLSQYL</sequence>
<protein>
    <recommendedName>
        <fullName evidence="1">Polysaccharide pyruvyl transferase domain-containing protein</fullName>
    </recommendedName>
</protein>
<dbReference type="PANTHER" id="PTHR36836">
    <property type="entry name" value="COLANIC ACID BIOSYNTHESIS PROTEIN WCAK"/>
    <property type="match status" value="1"/>
</dbReference>
<name>A0A2P7S7Z3_9HYPH</name>
<evidence type="ECO:0000259" key="1">
    <source>
        <dbReference type="Pfam" id="PF04230"/>
    </source>
</evidence>
<feature type="domain" description="Polysaccharide pyruvyl transferase" evidence="1">
    <location>
        <begin position="2"/>
        <end position="301"/>
    </location>
</feature>
<dbReference type="Proteomes" id="UP000240653">
    <property type="component" value="Unassembled WGS sequence"/>
</dbReference>
<accession>A0A2P7S7Z3</accession>
<proteinExistence type="predicted"/>
<dbReference type="EMBL" id="PXYL01000010">
    <property type="protein sequence ID" value="PSJ58551.1"/>
    <property type="molecule type" value="Genomic_DNA"/>
</dbReference>
<comment type="caution">
    <text evidence="2">The sequence shown here is derived from an EMBL/GenBank/DDBJ whole genome shotgun (WGS) entry which is preliminary data.</text>
</comment>
<keyword evidence="3" id="KW-1185">Reference proteome</keyword>
<dbReference type="Pfam" id="PF04230">
    <property type="entry name" value="PS_pyruv_trans"/>
    <property type="match status" value="1"/>
</dbReference>
<dbReference type="OrthoDB" id="3358948at2"/>
<dbReference type="PANTHER" id="PTHR36836:SF1">
    <property type="entry name" value="COLANIC ACID BIOSYNTHESIS PROTEIN WCAK"/>
    <property type="match status" value="1"/>
</dbReference>
<dbReference type="InterPro" id="IPR007345">
    <property type="entry name" value="Polysacch_pyruvyl_Trfase"/>
</dbReference>
<organism evidence="2 3">
    <name type="scientific">Pseudaminobacter soli</name>
    <name type="common">ex Li et al. 2025</name>
    <dbReference type="NCBI Taxonomy" id="1295366"/>
    <lineage>
        <taxon>Bacteria</taxon>
        <taxon>Pseudomonadati</taxon>
        <taxon>Pseudomonadota</taxon>
        <taxon>Alphaproteobacteria</taxon>
        <taxon>Hyphomicrobiales</taxon>
        <taxon>Phyllobacteriaceae</taxon>
        <taxon>Pseudaminobacter</taxon>
    </lineage>
</organism>
<evidence type="ECO:0000313" key="2">
    <source>
        <dbReference type="EMBL" id="PSJ58551.1"/>
    </source>
</evidence>
<gene>
    <name evidence="2" type="ORF">C7I85_19340</name>
</gene>
<reference evidence="2 3" key="1">
    <citation type="submission" date="2018-03" db="EMBL/GenBank/DDBJ databases">
        <title>The draft genome of Mesorhizobium soli JCM 19897.</title>
        <authorList>
            <person name="Li L."/>
            <person name="Liu L."/>
            <person name="Liang L."/>
            <person name="Wang T."/>
            <person name="Zhang X."/>
        </authorList>
    </citation>
    <scope>NUCLEOTIDE SEQUENCE [LARGE SCALE GENOMIC DNA]</scope>
    <source>
        <strain evidence="2 3">JCM 19897</strain>
    </source>
</reference>